<sequence length="222" mass="25314">MLFRRSCLTLQCWMSTSRAGTHRSELQDVTECPICCLRYERPLQLSCGHSFCAKCVDRLNRLDQDMWWGRPMMPPPPPGLGGLPPYPRYLLRNHNDEPPFFPRRLLGGNAPGDNIIRCPECRQPTRVPPEGLPVNYRLQEILSHVAEVNEQSNDQCIMDGTPLRKCLACDDVLSKGLYLLCRTCPGETVRQLCSLCCLRNHNGHDIEEKRFLTMQDVTVGCD</sequence>
<feature type="domain" description="RING-type" evidence="5">
    <location>
        <begin position="32"/>
        <end position="122"/>
    </location>
</feature>
<evidence type="ECO:0000256" key="1">
    <source>
        <dbReference type="ARBA" id="ARBA00022723"/>
    </source>
</evidence>
<dbReference type="GO" id="GO:0008270">
    <property type="term" value="F:zinc ion binding"/>
    <property type="evidence" value="ECO:0007669"/>
    <property type="project" value="UniProtKB-KW"/>
</dbReference>
<reference evidence="6 7" key="1">
    <citation type="submission" date="2019-10" db="EMBL/GenBank/DDBJ databases">
        <title>Assembly and Annotation for the nematode Trichostrongylus colubriformis.</title>
        <authorList>
            <person name="Martin J."/>
        </authorList>
    </citation>
    <scope>NUCLEOTIDE SEQUENCE [LARGE SCALE GENOMIC DNA]</scope>
    <source>
        <strain evidence="6">G859</strain>
        <tissue evidence="6">Whole worm</tissue>
    </source>
</reference>
<dbReference type="InterPro" id="IPR027370">
    <property type="entry name" value="Znf-RING_euk"/>
</dbReference>
<organism evidence="6 7">
    <name type="scientific">Trichostrongylus colubriformis</name>
    <name type="common">Black scour worm</name>
    <dbReference type="NCBI Taxonomy" id="6319"/>
    <lineage>
        <taxon>Eukaryota</taxon>
        <taxon>Metazoa</taxon>
        <taxon>Ecdysozoa</taxon>
        <taxon>Nematoda</taxon>
        <taxon>Chromadorea</taxon>
        <taxon>Rhabditida</taxon>
        <taxon>Rhabditina</taxon>
        <taxon>Rhabditomorpha</taxon>
        <taxon>Strongyloidea</taxon>
        <taxon>Trichostrongylidae</taxon>
        <taxon>Trichostrongylus</taxon>
    </lineage>
</organism>
<evidence type="ECO:0000313" key="7">
    <source>
        <dbReference type="Proteomes" id="UP001331761"/>
    </source>
</evidence>
<dbReference type="Proteomes" id="UP001331761">
    <property type="component" value="Unassembled WGS sequence"/>
</dbReference>
<dbReference type="PANTHER" id="PTHR25462:SF305">
    <property type="entry name" value="RING-TYPE DOMAIN-CONTAINING PROTEIN"/>
    <property type="match status" value="1"/>
</dbReference>
<name>A0AAN8IVW4_TRICO</name>
<dbReference type="InterPro" id="IPR013083">
    <property type="entry name" value="Znf_RING/FYVE/PHD"/>
</dbReference>
<dbReference type="GO" id="GO:0005654">
    <property type="term" value="C:nucleoplasm"/>
    <property type="evidence" value="ECO:0007669"/>
    <property type="project" value="TreeGrafter"/>
</dbReference>
<dbReference type="PROSITE" id="PS50089">
    <property type="entry name" value="ZF_RING_2"/>
    <property type="match status" value="1"/>
</dbReference>
<dbReference type="SUPFAM" id="SSF57850">
    <property type="entry name" value="RING/U-box"/>
    <property type="match status" value="1"/>
</dbReference>
<proteinExistence type="predicted"/>
<evidence type="ECO:0000256" key="2">
    <source>
        <dbReference type="ARBA" id="ARBA00022771"/>
    </source>
</evidence>
<keyword evidence="1" id="KW-0479">Metal-binding</keyword>
<dbReference type="Gene3D" id="3.30.40.10">
    <property type="entry name" value="Zinc/RING finger domain, C3HC4 (zinc finger)"/>
    <property type="match status" value="1"/>
</dbReference>
<gene>
    <name evidence="6" type="ORF">GCK32_008171</name>
</gene>
<keyword evidence="3" id="KW-0862">Zinc</keyword>
<dbReference type="SMART" id="SM00184">
    <property type="entry name" value="RING"/>
    <property type="match status" value="1"/>
</dbReference>
<dbReference type="PANTHER" id="PTHR25462">
    <property type="entry name" value="BONUS, ISOFORM C-RELATED"/>
    <property type="match status" value="1"/>
</dbReference>
<dbReference type="Pfam" id="PF13445">
    <property type="entry name" value="zf-RING_UBOX"/>
    <property type="match status" value="1"/>
</dbReference>
<evidence type="ECO:0000313" key="6">
    <source>
        <dbReference type="EMBL" id="KAK5983402.1"/>
    </source>
</evidence>
<dbReference type="PROSITE" id="PS00518">
    <property type="entry name" value="ZF_RING_1"/>
    <property type="match status" value="1"/>
</dbReference>
<keyword evidence="7" id="KW-1185">Reference proteome</keyword>
<dbReference type="InterPro" id="IPR047153">
    <property type="entry name" value="TRIM45/56/19-like"/>
</dbReference>
<evidence type="ECO:0000256" key="4">
    <source>
        <dbReference type="PROSITE-ProRule" id="PRU00175"/>
    </source>
</evidence>
<protein>
    <recommendedName>
        <fullName evidence="5">RING-type domain-containing protein</fullName>
    </recommendedName>
</protein>
<accession>A0AAN8IVW4</accession>
<dbReference type="EMBL" id="WIXE01004037">
    <property type="protein sequence ID" value="KAK5983402.1"/>
    <property type="molecule type" value="Genomic_DNA"/>
</dbReference>
<dbReference type="AlphaFoldDB" id="A0AAN8IVW4"/>
<dbReference type="InterPro" id="IPR017907">
    <property type="entry name" value="Znf_RING_CS"/>
</dbReference>
<evidence type="ECO:0000256" key="3">
    <source>
        <dbReference type="ARBA" id="ARBA00022833"/>
    </source>
</evidence>
<dbReference type="InterPro" id="IPR001841">
    <property type="entry name" value="Znf_RING"/>
</dbReference>
<comment type="caution">
    <text evidence="6">The sequence shown here is derived from an EMBL/GenBank/DDBJ whole genome shotgun (WGS) entry which is preliminary data.</text>
</comment>
<keyword evidence="2 4" id="KW-0863">Zinc-finger</keyword>
<dbReference type="GO" id="GO:0061630">
    <property type="term" value="F:ubiquitin protein ligase activity"/>
    <property type="evidence" value="ECO:0007669"/>
    <property type="project" value="TreeGrafter"/>
</dbReference>
<evidence type="ECO:0000259" key="5">
    <source>
        <dbReference type="PROSITE" id="PS50089"/>
    </source>
</evidence>